<sequence>MEKALVAACSRPTNPPFESRFLLGSDLASGNILGRERQPPGQKRDPDTHTYNRDDKRIYNASWTWNVTEALRATVFREIPVVRSPPSPWTTFKDRLVDLSKLAGSV</sequence>
<evidence type="ECO:0000313" key="2">
    <source>
        <dbReference type="EMBL" id="GAA3380844.1"/>
    </source>
</evidence>
<accession>A0ABP6SMM6</accession>
<dbReference type="EMBL" id="BAAAYL010000002">
    <property type="protein sequence ID" value="GAA3380844.1"/>
    <property type="molecule type" value="Genomic_DNA"/>
</dbReference>
<evidence type="ECO:0000256" key="1">
    <source>
        <dbReference type="SAM" id="MobiDB-lite"/>
    </source>
</evidence>
<feature type="region of interest" description="Disordered" evidence="1">
    <location>
        <begin position="31"/>
        <end position="53"/>
    </location>
</feature>
<name>A0ABP6SMM6_9ACTN</name>
<keyword evidence="3" id="KW-1185">Reference proteome</keyword>
<feature type="compositionally biased region" description="Basic and acidic residues" evidence="1">
    <location>
        <begin position="34"/>
        <end position="53"/>
    </location>
</feature>
<comment type="caution">
    <text evidence="2">The sequence shown here is derived from an EMBL/GenBank/DDBJ whole genome shotgun (WGS) entry which is preliminary data.</text>
</comment>
<reference evidence="3" key="1">
    <citation type="journal article" date="2019" name="Int. J. Syst. Evol. Microbiol.">
        <title>The Global Catalogue of Microorganisms (GCM) 10K type strain sequencing project: providing services to taxonomists for standard genome sequencing and annotation.</title>
        <authorList>
            <consortium name="The Broad Institute Genomics Platform"/>
            <consortium name="The Broad Institute Genome Sequencing Center for Infectious Disease"/>
            <person name="Wu L."/>
            <person name="Ma J."/>
        </authorList>
    </citation>
    <scope>NUCLEOTIDE SEQUENCE [LARGE SCALE GENOMIC DNA]</scope>
    <source>
        <strain evidence="3">JCM 9651</strain>
    </source>
</reference>
<gene>
    <name evidence="2" type="ORF">GCM10020367_69760</name>
</gene>
<proteinExistence type="predicted"/>
<dbReference type="Proteomes" id="UP001499990">
    <property type="component" value="Unassembled WGS sequence"/>
</dbReference>
<organism evidence="2 3">
    <name type="scientific">Streptomyces sannanensis</name>
    <dbReference type="NCBI Taxonomy" id="285536"/>
    <lineage>
        <taxon>Bacteria</taxon>
        <taxon>Bacillati</taxon>
        <taxon>Actinomycetota</taxon>
        <taxon>Actinomycetes</taxon>
        <taxon>Kitasatosporales</taxon>
        <taxon>Streptomycetaceae</taxon>
        <taxon>Streptomyces</taxon>
    </lineage>
</organism>
<evidence type="ECO:0000313" key="3">
    <source>
        <dbReference type="Proteomes" id="UP001499990"/>
    </source>
</evidence>
<protein>
    <submittedName>
        <fullName evidence="2">Uncharacterized protein</fullName>
    </submittedName>
</protein>